<sequence length="21" mass="2640">MHLRQIKIPWKYITLCIRITL</sequence>
<proteinExistence type="predicted"/>
<dbReference type="EMBL" id="GBXM01026643">
    <property type="protein sequence ID" value="JAH81934.1"/>
    <property type="molecule type" value="Transcribed_RNA"/>
</dbReference>
<reference evidence="1" key="2">
    <citation type="journal article" date="2015" name="Fish Shellfish Immunol.">
        <title>Early steps in the European eel (Anguilla anguilla)-Vibrio vulnificus interaction in the gills: Role of the RtxA13 toxin.</title>
        <authorList>
            <person name="Callol A."/>
            <person name="Pajuelo D."/>
            <person name="Ebbesson L."/>
            <person name="Teles M."/>
            <person name="MacKenzie S."/>
            <person name="Amaro C."/>
        </authorList>
    </citation>
    <scope>NUCLEOTIDE SEQUENCE</scope>
</reference>
<dbReference type="AlphaFoldDB" id="A0A0E9VUV3"/>
<accession>A0A0E9VUV3</accession>
<protein>
    <submittedName>
        <fullName evidence="1">Uncharacterized protein</fullName>
    </submittedName>
</protein>
<evidence type="ECO:0000313" key="1">
    <source>
        <dbReference type="EMBL" id="JAH81934.1"/>
    </source>
</evidence>
<organism evidence="1">
    <name type="scientific">Anguilla anguilla</name>
    <name type="common">European freshwater eel</name>
    <name type="synonym">Muraena anguilla</name>
    <dbReference type="NCBI Taxonomy" id="7936"/>
    <lineage>
        <taxon>Eukaryota</taxon>
        <taxon>Metazoa</taxon>
        <taxon>Chordata</taxon>
        <taxon>Craniata</taxon>
        <taxon>Vertebrata</taxon>
        <taxon>Euteleostomi</taxon>
        <taxon>Actinopterygii</taxon>
        <taxon>Neopterygii</taxon>
        <taxon>Teleostei</taxon>
        <taxon>Anguilliformes</taxon>
        <taxon>Anguillidae</taxon>
        <taxon>Anguilla</taxon>
    </lineage>
</organism>
<name>A0A0E9VUV3_ANGAN</name>
<reference evidence="1" key="1">
    <citation type="submission" date="2014-11" db="EMBL/GenBank/DDBJ databases">
        <authorList>
            <person name="Amaro Gonzalez C."/>
        </authorList>
    </citation>
    <scope>NUCLEOTIDE SEQUENCE</scope>
</reference>